<organism evidence="1 2">
    <name type="scientific">Paractinoplanes rishiriensis</name>
    <dbReference type="NCBI Taxonomy" id="1050105"/>
    <lineage>
        <taxon>Bacteria</taxon>
        <taxon>Bacillati</taxon>
        <taxon>Actinomycetota</taxon>
        <taxon>Actinomycetes</taxon>
        <taxon>Micromonosporales</taxon>
        <taxon>Micromonosporaceae</taxon>
        <taxon>Paractinoplanes</taxon>
    </lineage>
</organism>
<keyword evidence="2" id="KW-1185">Reference proteome</keyword>
<protein>
    <submittedName>
        <fullName evidence="1">Uncharacterized protein</fullName>
    </submittedName>
</protein>
<sequence>MTQPRDNVEPALLAASLRCAVDLGRVAPVNAVARQSAALASLWRYTLMTISIAATQADMEREHGKTRIERVDGGSAINIVVISSGLRFYHGVGSVENDRRAEETPLLVRSMSLHSPWEMAMTTLAQTSTPAMYGLAALVSLERIMKMIREFQSHRQDMLDRQVRRELLRRASASPALSGGDLLPPAELDAAEDSVEQLGRYPILRVDVTNDG</sequence>
<evidence type="ECO:0000313" key="1">
    <source>
        <dbReference type="EMBL" id="GIF01467.1"/>
    </source>
</evidence>
<dbReference type="Proteomes" id="UP000636960">
    <property type="component" value="Unassembled WGS sequence"/>
</dbReference>
<accession>A0A919MVJ0</accession>
<reference evidence="1" key="1">
    <citation type="submission" date="2021-01" db="EMBL/GenBank/DDBJ databases">
        <title>Whole genome shotgun sequence of Actinoplanes rishiriensis NBRC 108556.</title>
        <authorList>
            <person name="Komaki H."/>
            <person name="Tamura T."/>
        </authorList>
    </citation>
    <scope>NUCLEOTIDE SEQUENCE</scope>
    <source>
        <strain evidence="1">NBRC 108556</strain>
    </source>
</reference>
<proteinExistence type="predicted"/>
<dbReference type="EMBL" id="BOMV01000104">
    <property type="protein sequence ID" value="GIF01467.1"/>
    <property type="molecule type" value="Genomic_DNA"/>
</dbReference>
<gene>
    <name evidence="1" type="ORF">Ari01nite_89310</name>
</gene>
<evidence type="ECO:0000313" key="2">
    <source>
        <dbReference type="Proteomes" id="UP000636960"/>
    </source>
</evidence>
<dbReference type="RefSeq" id="WP_203790234.1">
    <property type="nucleotide sequence ID" value="NZ_BOMV01000104.1"/>
</dbReference>
<dbReference type="AlphaFoldDB" id="A0A919MVJ0"/>
<name>A0A919MVJ0_9ACTN</name>
<comment type="caution">
    <text evidence="1">The sequence shown here is derived from an EMBL/GenBank/DDBJ whole genome shotgun (WGS) entry which is preliminary data.</text>
</comment>